<evidence type="ECO:0000313" key="1">
    <source>
        <dbReference type="EMBL" id="MBX59212.1"/>
    </source>
</evidence>
<organism evidence="1">
    <name type="scientific">Rhizophora mucronata</name>
    <name type="common">Asiatic mangrove</name>
    <dbReference type="NCBI Taxonomy" id="61149"/>
    <lineage>
        <taxon>Eukaryota</taxon>
        <taxon>Viridiplantae</taxon>
        <taxon>Streptophyta</taxon>
        <taxon>Embryophyta</taxon>
        <taxon>Tracheophyta</taxon>
        <taxon>Spermatophyta</taxon>
        <taxon>Magnoliopsida</taxon>
        <taxon>eudicotyledons</taxon>
        <taxon>Gunneridae</taxon>
        <taxon>Pentapetalae</taxon>
        <taxon>rosids</taxon>
        <taxon>fabids</taxon>
        <taxon>Malpighiales</taxon>
        <taxon>Rhizophoraceae</taxon>
        <taxon>Rhizophora</taxon>
    </lineage>
</organism>
<name>A0A2P2PWU0_RHIMU</name>
<proteinExistence type="predicted"/>
<sequence length="32" mass="3725">MTFNSQQIILAIHSIDSMKKWSTERKFSIVAN</sequence>
<dbReference type="AlphaFoldDB" id="A0A2P2PWU0"/>
<accession>A0A2P2PWU0</accession>
<protein>
    <submittedName>
        <fullName evidence="1">Uncharacterized protein</fullName>
    </submittedName>
</protein>
<reference evidence="1" key="1">
    <citation type="submission" date="2018-02" db="EMBL/GenBank/DDBJ databases">
        <title>Rhizophora mucronata_Transcriptome.</title>
        <authorList>
            <person name="Meera S.P."/>
            <person name="Sreeshan A."/>
            <person name="Augustine A."/>
        </authorList>
    </citation>
    <scope>NUCLEOTIDE SEQUENCE</scope>
    <source>
        <tissue evidence="1">Leaf</tissue>
    </source>
</reference>
<dbReference type="EMBL" id="GGEC01078728">
    <property type="protein sequence ID" value="MBX59212.1"/>
    <property type="molecule type" value="Transcribed_RNA"/>
</dbReference>